<dbReference type="RefSeq" id="WP_077862885.1">
    <property type="nucleotide sequence ID" value="NZ_CP040422.1"/>
</dbReference>
<protein>
    <recommendedName>
        <fullName evidence="3">GrdX protein</fullName>
    </recommendedName>
</protein>
<proteinExistence type="predicted"/>
<comment type="caution">
    <text evidence="1">The sequence shown here is derived from an EMBL/GenBank/DDBJ whole genome shotgun (WGS) entry which is preliminary data.</text>
</comment>
<dbReference type="Proteomes" id="UP000190409">
    <property type="component" value="Unassembled WGS sequence"/>
</dbReference>
<evidence type="ECO:0000313" key="1">
    <source>
        <dbReference type="EMBL" id="OOL81439.1"/>
    </source>
</evidence>
<dbReference type="EMBL" id="MUYF01000003">
    <property type="protein sequence ID" value="OOL81439.1"/>
    <property type="molecule type" value="Genomic_DNA"/>
</dbReference>
<dbReference type="InterPro" id="IPR047735">
    <property type="entry name" value="GrdX-like"/>
</dbReference>
<sequence>MQIITNNPTIRNHITSCPIQFVDGAIDAVFEQVRQLIINDKISLLTHPLSSSLKPNETVYKSVILTTTPSEAIDLTSLEMIERAALVHEKFQKNQHTPEWPQSILDDFALIDLDLMQQALIRAQRPSQSHNNL</sequence>
<accession>A0A1S8KNX4</accession>
<evidence type="ECO:0000313" key="2">
    <source>
        <dbReference type="Proteomes" id="UP000190409"/>
    </source>
</evidence>
<evidence type="ECO:0008006" key="3">
    <source>
        <dbReference type="Google" id="ProtNLM"/>
    </source>
</evidence>
<gene>
    <name evidence="1" type="ORF">BWX42_06635</name>
</gene>
<dbReference type="AlphaFoldDB" id="A0A1S8KNX4"/>
<name>A0A1S8KNX4_9LACT</name>
<reference evidence="1 2" key="1">
    <citation type="submission" date="2017-01" db="EMBL/GenBank/DDBJ databases">
        <title>Complete Genome Sequence of Dolosigranulum pigrum isolated from a Patient with interstitial lung disease.</title>
        <authorList>
            <person name="Mukhopadhyay R."/>
            <person name="Joaquin J."/>
            <person name="Hogue R."/>
            <person name="Fitzgerald S."/>
            <person name="Jospin G."/>
            <person name="Eisen J.A."/>
            <person name="Chaturvedi V."/>
        </authorList>
    </citation>
    <scope>NUCLEOTIDE SEQUENCE [LARGE SCALE GENOMIC DNA]</scope>
    <source>
        <strain evidence="1 2">15S00348</strain>
    </source>
</reference>
<dbReference type="NCBIfam" id="NF038093">
    <property type="entry name" value="GrdX"/>
    <property type="match status" value="1"/>
</dbReference>
<organism evidence="1 2">
    <name type="scientific">Dolosigranulum pigrum</name>
    <dbReference type="NCBI Taxonomy" id="29394"/>
    <lineage>
        <taxon>Bacteria</taxon>
        <taxon>Bacillati</taxon>
        <taxon>Bacillota</taxon>
        <taxon>Bacilli</taxon>
        <taxon>Lactobacillales</taxon>
        <taxon>Carnobacteriaceae</taxon>
        <taxon>Dolosigranulum</taxon>
    </lineage>
</organism>